<evidence type="ECO:0000313" key="1">
    <source>
        <dbReference type="EMBL" id="MCI58293.1"/>
    </source>
</evidence>
<comment type="caution">
    <text evidence="1">The sequence shown here is derived from an EMBL/GenBank/DDBJ whole genome shotgun (WGS) entry which is preliminary data.</text>
</comment>
<feature type="non-terminal residue" evidence="1">
    <location>
        <position position="1"/>
    </location>
</feature>
<organism evidence="1 2">
    <name type="scientific">Trifolium medium</name>
    <dbReference type="NCBI Taxonomy" id="97028"/>
    <lineage>
        <taxon>Eukaryota</taxon>
        <taxon>Viridiplantae</taxon>
        <taxon>Streptophyta</taxon>
        <taxon>Embryophyta</taxon>
        <taxon>Tracheophyta</taxon>
        <taxon>Spermatophyta</taxon>
        <taxon>Magnoliopsida</taxon>
        <taxon>eudicotyledons</taxon>
        <taxon>Gunneridae</taxon>
        <taxon>Pentapetalae</taxon>
        <taxon>rosids</taxon>
        <taxon>fabids</taxon>
        <taxon>Fabales</taxon>
        <taxon>Fabaceae</taxon>
        <taxon>Papilionoideae</taxon>
        <taxon>50 kb inversion clade</taxon>
        <taxon>NPAAA clade</taxon>
        <taxon>Hologalegina</taxon>
        <taxon>IRL clade</taxon>
        <taxon>Trifolieae</taxon>
        <taxon>Trifolium</taxon>
    </lineage>
</organism>
<keyword evidence="2" id="KW-1185">Reference proteome</keyword>
<dbReference type="AlphaFoldDB" id="A0A392TAW1"/>
<evidence type="ECO:0000313" key="2">
    <source>
        <dbReference type="Proteomes" id="UP000265520"/>
    </source>
</evidence>
<dbReference type="Proteomes" id="UP000265520">
    <property type="component" value="Unassembled WGS sequence"/>
</dbReference>
<accession>A0A392TAW1</accession>
<proteinExistence type="predicted"/>
<name>A0A392TAW1_9FABA</name>
<dbReference type="EMBL" id="LXQA010543810">
    <property type="protein sequence ID" value="MCI58293.1"/>
    <property type="molecule type" value="Genomic_DNA"/>
</dbReference>
<reference evidence="1 2" key="1">
    <citation type="journal article" date="2018" name="Front. Plant Sci.">
        <title>Red Clover (Trifolium pratense) and Zigzag Clover (T. medium) - A Picture of Genomic Similarities and Differences.</title>
        <authorList>
            <person name="Dluhosova J."/>
            <person name="Istvanek J."/>
            <person name="Nedelnik J."/>
            <person name="Repkova J."/>
        </authorList>
    </citation>
    <scope>NUCLEOTIDE SEQUENCE [LARGE SCALE GENOMIC DNA]</scope>
    <source>
        <strain evidence="2">cv. 10/8</strain>
        <tissue evidence="1">Leaf</tissue>
    </source>
</reference>
<protein>
    <submittedName>
        <fullName evidence="1">Uncharacterized protein</fullName>
    </submittedName>
</protein>
<sequence>QHCPFPSRSKPWFRDVIIMDSGATSDGGTPHHRITRSFWSASLAAVN</sequence>